<feature type="binding site" evidence="14">
    <location>
        <begin position="99"/>
        <end position="101"/>
    </location>
    <ligand>
        <name>NAD(+)</name>
        <dbReference type="ChEBI" id="CHEBI:57540"/>
    </ligand>
</feature>
<keyword evidence="4 14" id="KW-0028">Amino-acid biosynthesis</keyword>
<name>A0A7W2TYD9_9GAMM</name>
<feature type="binding site" evidence="14">
    <location>
        <begin position="123"/>
        <end position="126"/>
    </location>
    <ligand>
        <name>NAD(+)</name>
        <dbReference type="ChEBI" id="CHEBI:57540"/>
    </ligand>
</feature>
<feature type="binding site" evidence="14">
    <location>
        <position position="35"/>
    </location>
    <ligand>
        <name>NAD(+)</name>
        <dbReference type="ChEBI" id="CHEBI:57540"/>
    </ligand>
</feature>
<keyword evidence="9 14" id="KW-0457">Lysine biosynthesis</keyword>
<feature type="binding site" evidence="14">
    <location>
        <begin position="9"/>
        <end position="14"/>
    </location>
    <ligand>
        <name>NAD(+)</name>
        <dbReference type="ChEBI" id="CHEBI:57540"/>
    </ligand>
</feature>
<dbReference type="InterPro" id="IPR036291">
    <property type="entry name" value="NAD(P)-bd_dom_sf"/>
</dbReference>
<comment type="subcellular location">
    <subcellularLocation>
        <location evidence="1 14">Cytoplasm</location>
    </subcellularLocation>
</comment>
<comment type="caution">
    <text evidence="17">The sequence shown here is derived from an EMBL/GenBank/DDBJ whole genome shotgun (WGS) entry which is preliminary data.</text>
</comment>
<evidence type="ECO:0000256" key="12">
    <source>
        <dbReference type="ARBA" id="ARBA00049080"/>
    </source>
</evidence>
<feature type="domain" description="Dihydrodipicolinate reductase N-terminal" evidence="15">
    <location>
        <begin position="3"/>
        <end position="126"/>
    </location>
</feature>
<dbReference type="Gene3D" id="3.40.50.720">
    <property type="entry name" value="NAD(P)-binding Rossmann-like Domain"/>
    <property type="match status" value="1"/>
</dbReference>
<evidence type="ECO:0000256" key="6">
    <source>
        <dbReference type="ARBA" id="ARBA00022915"/>
    </source>
</evidence>
<evidence type="ECO:0000256" key="11">
    <source>
        <dbReference type="ARBA" id="ARBA00038983"/>
    </source>
</evidence>
<keyword evidence="7 14" id="KW-0560">Oxidoreductase</keyword>
<feature type="domain" description="Dihydrodipicolinate reductase C-terminal" evidence="16">
    <location>
        <begin position="129"/>
        <end position="265"/>
    </location>
</feature>
<feature type="active site" description="Proton donor/acceptor" evidence="14">
    <location>
        <position position="156"/>
    </location>
</feature>
<comment type="function">
    <text evidence="14">Catalyzes the conversion of 4-hydroxy-tetrahydrodipicolinate (HTPA) to tetrahydrodipicolinate.</text>
</comment>
<evidence type="ECO:0000256" key="7">
    <source>
        <dbReference type="ARBA" id="ARBA00023002"/>
    </source>
</evidence>
<dbReference type="CDD" id="cd02274">
    <property type="entry name" value="DHDPR_N"/>
    <property type="match status" value="1"/>
</dbReference>
<dbReference type="GO" id="GO:0005829">
    <property type="term" value="C:cytosol"/>
    <property type="evidence" value="ECO:0007669"/>
    <property type="project" value="TreeGrafter"/>
</dbReference>
<reference evidence="17 18" key="1">
    <citation type="submission" date="2020-07" db="EMBL/GenBank/DDBJ databases">
        <title>Halieaceae bacterium, F7430, whole genome shotgun sequencing project.</title>
        <authorList>
            <person name="Jiang S."/>
            <person name="Liu Z.W."/>
            <person name="Du Z.J."/>
        </authorList>
    </citation>
    <scope>NUCLEOTIDE SEQUENCE [LARGE SCALE GENOMIC DNA]</scope>
    <source>
        <strain evidence="17 18">F7430</strain>
    </source>
</reference>
<dbReference type="FunFam" id="3.30.360.10:FF:000004">
    <property type="entry name" value="4-hydroxy-tetrahydrodipicolinate reductase"/>
    <property type="match status" value="1"/>
</dbReference>
<keyword evidence="5 14" id="KW-0521">NADP</keyword>
<dbReference type="GO" id="GO:0051287">
    <property type="term" value="F:NAD binding"/>
    <property type="evidence" value="ECO:0007669"/>
    <property type="project" value="UniProtKB-UniRule"/>
</dbReference>
<dbReference type="InterPro" id="IPR022664">
    <property type="entry name" value="DapB_N_CS"/>
</dbReference>
<dbReference type="InterPro" id="IPR000846">
    <property type="entry name" value="DapB_N"/>
</dbReference>
<dbReference type="PANTHER" id="PTHR20836">
    <property type="entry name" value="DIHYDRODIPICOLINATE REDUCTASE"/>
    <property type="match status" value="1"/>
</dbReference>
<dbReference type="RefSeq" id="WP_182175060.1">
    <property type="nucleotide sequence ID" value="NZ_JACFXU010000018.1"/>
</dbReference>
<protein>
    <recommendedName>
        <fullName evidence="11 14">4-hydroxy-tetrahydrodipicolinate reductase</fullName>
        <shortName evidence="14">HTPA reductase</shortName>
        <ecNumber evidence="11 14">1.17.1.8</ecNumber>
    </recommendedName>
</protein>
<dbReference type="GO" id="GO:0016726">
    <property type="term" value="F:oxidoreductase activity, acting on CH or CH2 groups, NAD or NADP as acceptor"/>
    <property type="evidence" value="ECO:0007669"/>
    <property type="project" value="UniProtKB-UniRule"/>
</dbReference>
<evidence type="ECO:0000256" key="3">
    <source>
        <dbReference type="ARBA" id="ARBA00022490"/>
    </source>
</evidence>
<evidence type="ECO:0000256" key="1">
    <source>
        <dbReference type="ARBA" id="ARBA00004496"/>
    </source>
</evidence>
<feature type="binding site" evidence="14">
    <location>
        <position position="36"/>
    </location>
    <ligand>
        <name>NADP(+)</name>
        <dbReference type="ChEBI" id="CHEBI:58349"/>
    </ligand>
</feature>
<dbReference type="SUPFAM" id="SSF51735">
    <property type="entry name" value="NAD(P)-binding Rossmann-fold domains"/>
    <property type="match status" value="1"/>
</dbReference>
<comment type="catalytic activity">
    <reaction evidence="13 14">
        <text>(S)-2,3,4,5-tetrahydrodipicolinate + NAD(+) + H2O = (2S,4S)-4-hydroxy-2,3,4,5-tetrahydrodipicolinate + NADH + H(+)</text>
        <dbReference type="Rhea" id="RHEA:35323"/>
        <dbReference type="ChEBI" id="CHEBI:15377"/>
        <dbReference type="ChEBI" id="CHEBI:15378"/>
        <dbReference type="ChEBI" id="CHEBI:16845"/>
        <dbReference type="ChEBI" id="CHEBI:57540"/>
        <dbReference type="ChEBI" id="CHEBI:57945"/>
        <dbReference type="ChEBI" id="CHEBI:67139"/>
        <dbReference type="EC" id="1.17.1.8"/>
    </reaction>
</comment>
<dbReference type="Pfam" id="PF05173">
    <property type="entry name" value="DapB_C"/>
    <property type="match status" value="1"/>
</dbReference>
<organism evidence="17 18">
    <name type="scientific">Sediminihaliea albiluteola</name>
    <dbReference type="NCBI Taxonomy" id="2758564"/>
    <lineage>
        <taxon>Bacteria</taxon>
        <taxon>Pseudomonadati</taxon>
        <taxon>Pseudomonadota</taxon>
        <taxon>Gammaproteobacteria</taxon>
        <taxon>Cellvibrionales</taxon>
        <taxon>Halieaceae</taxon>
        <taxon>Sediminihaliea</taxon>
    </lineage>
</organism>
<dbReference type="PANTHER" id="PTHR20836:SF0">
    <property type="entry name" value="4-HYDROXY-TETRAHYDRODIPICOLINATE REDUCTASE 1, CHLOROPLASTIC-RELATED"/>
    <property type="match status" value="1"/>
</dbReference>
<dbReference type="PROSITE" id="PS01298">
    <property type="entry name" value="DAPB"/>
    <property type="match status" value="1"/>
</dbReference>
<evidence type="ECO:0000256" key="10">
    <source>
        <dbReference type="ARBA" id="ARBA00037922"/>
    </source>
</evidence>
<feature type="active site" description="Proton donor" evidence="14">
    <location>
        <position position="160"/>
    </location>
</feature>
<dbReference type="EC" id="1.17.1.8" evidence="11 14"/>
<dbReference type="InterPro" id="IPR023940">
    <property type="entry name" value="DHDPR_bac"/>
</dbReference>
<comment type="subunit">
    <text evidence="14">Homotetramer.</text>
</comment>
<dbReference type="Proteomes" id="UP000539350">
    <property type="component" value="Unassembled WGS sequence"/>
</dbReference>
<comment type="caution">
    <text evidence="14">Was originally thought to be a dihydrodipicolinate reductase (DHDPR), catalyzing the conversion of dihydrodipicolinate to tetrahydrodipicolinate. However, it was shown in E.coli that the substrate of the enzymatic reaction is not dihydrodipicolinate (DHDP) but in fact (2S,4S)-4-hydroxy-2,3,4,5-tetrahydrodipicolinic acid (HTPA), the product released by the DapA-catalyzed reaction.</text>
</comment>
<dbReference type="Gene3D" id="3.30.360.10">
    <property type="entry name" value="Dihydrodipicolinate Reductase, domain 2"/>
    <property type="match status" value="1"/>
</dbReference>
<dbReference type="FunFam" id="3.40.50.720:FF:000048">
    <property type="entry name" value="4-hydroxy-tetrahydrodipicolinate reductase"/>
    <property type="match status" value="1"/>
</dbReference>
<dbReference type="PIRSF" id="PIRSF000161">
    <property type="entry name" value="DHPR"/>
    <property type="match status" value="1"/>
</dbReference>
<evidence type="ECO:0000256" key="4">
    <source>
        <dbReference type="ARBA" id="ARBA00022605"/>
    </source>
</evidence>
<evidence type="ECO:0000256" key="13">
    <source>
        <dbReference type="ARBA" id="ARBA00049396"/>
    </source>
</evidence>
<dbReference type="SUPFAM" id="SSF55347">
    <property type="entry name" value="Glyceraldehyde-3-phosphate dehydrogenase-like, C-terminal domain"/>
    <property type="match status" value="1"/>
</dbReference>
<gene>
    <name evidence="14 17" type="primary">dapB</name>
    <name evidence="17" type="ORF">H2508_13940</name>
</gene>
<dbReference type="UniPathway" id="UPA00034">
    <property type="reaction ID" value="UER00018"/>
</dbReference>
<evidence type="ECO:0000256" key="8">
    <source>
        <dbReference type="ARBA" id="ARBA00023027"/>
    </source>
</evidence>
<evidence type="ECO:0000256" key="9">
    <source>
        <dbReference type="ARBA" id="ARBA00023154"/>
    </source>
</evidence>
<dbReference type="EMBL" id="JACFXU010000018">
    <property type="protein sequence ID" value="MBA6414211.1"/>
    <property type="molecule type" value="Genomic_DNA"/>
</dbReference>
<evidence type="ECO:0000256" key="2">
    <source>
        <dbReference type="ARBA" id="ARBA00006642"/>
    </source>
</evidence>
<keyword evidence="8 14" id="KW-0520">NAD</keyword>
<evidence type="ECO:0000259" key="15">
    <source>
        <dbReference type="Pfam" id="PF01113"/>
    </source>
</evidence>
<dbReference type="NCBIfam" id="TIGR00036">
    <property type="entry name" value="dapB"/>
    <property type="match status" value="1"/>
</dbReference>
<evidence type="ECO:0000256" key="14">
    <source>
        <dbReference type="HAMAP-Rule" id="MF_00102"/>
    </source>
</evidence>
<dbReference type="Pfam" id="PF01113">
    <property type="entry name" value="DapB_N"/>
    <property type="match status" value="1"/>
</dbReference>
<comment type="pathway">
    <text evidence="10 14">Amino-acid biosynthesis; L-lysine biosynthesis via DAP pathway; (S)-tetrahydrodipicolinate from L-aspartate: step 4/4.</text>
</comment>
<comment type="similarity">
    <text evidence="2 14">Belongs to the DapB family.</text>
</comment>
<comment type="catalytic activity">
    <reaction evidence="12 14">
        <text>(S)-2,3,4,5-tetrahydrodipicolinate + NADP(+) + H2O = (2S,4S)-4-hydroxy-2,3,4,5-tetrahydrodipicolinate + NADPH + H(+)</text>
        <dbReference type="Rhea" id="RHEA:35331"/>
        <dbReference type="ChEBI" id="CHEBI:15377"/>
        <dbReference type="ChEBI" id="CHEBI:15378"/>
        <dbReference type="ChEBI" id="CHEBI:16845"/>
        <dbReference type="ChEBI" id="CHEBI:57783"/>
        <dbReference type="ChEBI" id="CHEBI:58349"/>
        <dbReference type="ChEBI" id="CHEBI:67139"/>
        <dbReference type="EC" id="1.17.1.8"/>
    </reaction>
</comment>
<dbReference type="HAMAP" id="MF_00102">
    <property type="entry name" value="DapB"/>
    <property type="match status" value="1"/>
</dbReference>
<evidence type="ECO:0000313" key="17">
    <source>
        <dbReference type="EMBL" id="MBA6414211.1"/>
    </source>
</evidence>
<proteinExistence type="inferred from homology"/>
<dbReference type="GO" id="GO:0009089">
    <property type="term" value="P:lysine biosynthetic process via diaminopimelate"/>
    <property type="evidence" value="ECO:0007669"/>
    <property type="project" value="UniProtKB-UniRule"/>
</dbReference>
<keyword evidence="6 14" id="KW-0220">Diaminopimelate biosynthesis</keyword>
<sequence length="273" mass="28471">MNVRVGITGAAGRMGRILVEALSAAQGIKLAAALERPDSSLIGADAGELAGQGKNGVIVAGSLAEVIADIDVLIDFSVPEATLENIALCVEHNKAIVIGTTGFNPKQQGRIDAAAKRVPVCKASNFSTGVNLCFKLLDMAARVLGDDVDIEIIEAHHRHKIDAPSGTALSMGGVVANALGRDLAEVAVYGREGQTGARDRDTIGFATVRAGDIVGDHTVMFAADGERVEITHKASSRMSFARGAVRAAAWIAGREPALYDMQDVLGFRGEDSK</sequence>
<keyword evidence="18" id="KW-1185">Reference proteome</keyword>
<keyword evidence="3 14" id="KW-0963">Cytoplasm</keyword>
<dbReference type="GO" id="GO:0008839">
    <property type="term" value="F:4-hydroxy-tetrahydrodipicolinate reductase"/>
    <property type="evidence" value="ECO:0007669"/>
    <property type="project" value="UniProtKB-UniRule"/>
</dbReference>
<feature type="binding site" evidence="14">
    <location>
        <position position="157"/>
    </location>
    <ligand>
        <name>(S)-2,3,4,5-tetrahydrodipicolinate</name>
        <dbReference type="ChEBI" id="CHEBI:16845"/>
    </ligand>
</feature>
<evidence type="ECO:0000313" key="18">
    <source>
        <dbReference type="Proteomes" id="UP000539350"/>
    </source>
</evidence>
<dbReference type="GO" id="GO:0050661">
    <property type="term" value="F:NADP binding"/>
    <property type="evidence" value="ECO:0007669"/>
    <property type="project" value="UniProtKB-UniRule"/>
</dbReference>
<evidence type="ECO:0000259" key="16">
    <source>
        <dbReference type="Pfam" id="PF05173"/>
    </source>
</evidence>
<evidence type="ECO:0000256" key="5">
    <source>
        <dbReference type="ARBA" id="ARBA00022857"/>
    </source>
</evidence>
<feature type="binding site" evidence="14">
    <location>
        <begin position="166"/>
        <end position="167"/>
    </location>
    <ligand>
        <name>(S)-2,3,4,5-tetrahydrodipicolinate</name>
        <dbReference type="ChEBI" id="CHEBI:16845"/>
    </ligand>
</feature>
<dbReference type="InterPro" id="IPR022663">
    <property type="entry name" value="DapB_C"/>
</dbReference>
<accession>A0A7W2TYD9</accession>
<dbReference type="GO" id="GO:0019877">
    <property type="term" value="P:diaminopimelate biosynthetic process"/>
    <property type="evidence" value="ECO:0007669"/>
    <property type="project" value="UniProtKB-UniRule"/>
</dbReference>
<dbReference type="AlphaFoldDB" id="A0A7W2TYD9"/>